<feature type="domain" description="Peptidase M13 N-terminal" evidence="11">
    <location>
        <begin position="174"/>
        <end position="569"/>
    </location>
</feature>
<keyword evidence="9" id="KW-1133">Transmembrane helix</keyword>
<evidence type="ECO:0000259" key="11">
    <source>
        <dbReference type="Pfam" id="PF05649"/>
    </source>
</evidence>
<dbReference type="CDD" id="cd08662">
    <property type="entry name" value="M13"/>
    <property type="match status" value="1"/>
</dbReference>
<evidence type="ECO:0000256" key="4">
    <source>
        <dbReference type="ARBA" id="ARBA00022723"/>
    </source>
</evidence>
<feature type="domain" description="Peptidase M13 C-terminal" evidence="10">
    <location>
        <begin position="629"/>
        <end position="833"/>
    </location>
</feature>
<keyword evidence="13" id="KW-1185">Reference proteome</keyword>
<keyword evidence="4" id="KW-0479">Metal-binding</keyword>
<evidence type="ECO:0000259" key="10">
    <source>
        <dbReference type="Pfam" id="PF01431"/>
    </source>
</evidence>
<keyword evidence="3" id="KW-0645">Protease</keyword>
<evidence type="ECO:0000313" key="12">
    <source>
        <dbReference type="EMBL" id="CAD6193961.1"/>
    </source>
</evidence>
<dbReference type="InterPro" id="IPR000718">
    <property type="entry name" value="Peptidase_M13"/>
</dbReference>
<dbReference type="Pfam" id="PF05649">
    <property type="entry name" value="Peptidase_M13_N"/>
    <property type="match status" value="1"/>
</dbReference>
<dbReference type="EMBL" id="CAJGYM010000040">
    <property type="protein sequence ID" value="CAD6193961.1"/>
    <property type="molecule type" value="Genomic_DNA"/>
</dbReference>
<evidence type="ECO:0000256" key="8">
    <source>
        <dbReference type="SAM" id="MobiDB-lite"/>
    </source>
</evidence>
<keyword evidence="7" id="KW-0482">Metalloprotease</keyword>
<comment type="caution">
    <text evidence="12">The sequence shown here is derived from an EMBL/GenBank/DDBJ whole genome shotgun (WGS) entry which is preliminary data.</text>
</comment>
<evidence type="ECO:0000256" key="5">
    <source>
        <dbReference type="ARBA" id="ARBA00022801"/>
    </source>
</evidence>
<protein>
    <recommendedName>
        <fullName evidence="14">Neprilysin-2</fullName>
    </recommendedName>
</protein>
<evidence type="ECO:0008006" key="14">
    <source>
        <dbReference type="Google" id="ProtNLM"/>
    </source>
</evidence>
<dbReference type="InterPro" id="IPR042089">
    <property type="entry name" value="Peptidase_M13_dom_2"/>
</dbReference>
<organism evidence="12 13">
    <name type="scientific">Caenorhabditis auriculariae</name>
    <dbReference type="NCBI Taxonomy" id="2777116"/>
    <lineage>
        <taxon>Eukaryota</taxon>
        <taxon>Metazoa</taxon>
        <taxon>Ecdysozoa</taxon>
        <taxon>Nematoda</taxon>
        <taxon>Chromadorea</taxon>
        <taxon>Rhabditida</taxon>
        <taxon>Rhabditina</taxon>
        <taxon>Rhabditomorpha</taxon>
        <taxon>Rhabditoidea</taxon>
        <taxon>Rhabditidae</taxon>
        <taxon>Peloderinae</taxon>
        <taxon>Caenorhabditis</taxon>
    </lineage>
</organism>
<evidence type="ECO:0000256" key="1">
    <source>
        <dbReference type="ARBA" id="ARBA00001947"/>
    </source>
</evidence>
<evidence type="ECO:0000256" key="3">
    <source>
        <dbReference type="ARBA" id="ARBA00022670"/>
    </source>
</evidence>
<feature type="transmembrane region" description="Helical" evidence="9">
    <location>
        <begin position="87"/>
        <end position="109"/>
    </location>
</feature>
<dbReference type="PANTHER" id="PTHR11733">
    <property type="entry name" value="ZINC METALLOPROTEASE FAMILY M13 NEPRILYSIN-RELATED"/>
    <property type="match status" value="1"/>
</dbReference>
<evidence type="ECO:0000313" key="13">
    <source>
        <dbReference type="Proteomes" id="UP000835052"/>
    </source>
</evidence>
<dbReference type="Gene3D" id="3.40.390.10">
    <property type="entry name" value="Collagenase (Catalytic Domain)"/>
    <property type="match status" value="1"/>
</dbReference>
<keyword evidence="9" id="KW-0472">Membrane</keyword>
<accession>A0A8S1HHS6</accession>
<evidence type="ECO:0000256" key="6">
    <source>
        <dbReference type="ARBA" id="ARBA00022833"/>
    </source>
</evidence>
<dbReference type="PANTHER" id="PTHR11733:SF239">
    <property type="entry name" value="NEPRILYSIN-11"/>
    <property type="match status" value="1"/>
</dbReference>
<reference evidence="12" key="1">
    <citation type="submission" date="2020-10" db="EMBL/GenBank/DDBJ databases">
        <authorList>
            <person name="Kikuchi T."/>
        </authorList>
    </citation>
    <scope>NUCLEOTIDE SEQUENCE</scope>
    <source>
        <strain evidence="12">NKZ352</strain>
    </source>
</reference>
<dbReference type="PROSITE" id="PS51885">
    <property type="entry name" value="NEPRILYSIN"/>
    <property type="match status" value="1"/>
</dbReference>
<keyword evidence="6" id="KW-0862">Zinc</keyword>
<dbReference type="GO" id="GO:0046872">
    <property type="term" value="F:metal ion binding"/>
    <property type="evidence" value="ECO:0007669"/>
    <property type="project" value="UniProtKB-KW"/>
</dbReference>
<evidence type="ECO:0000256" key="2">
    <source>
        <dbReference type="ARBA" id="ARBA00007357"/>
    </source>
</evidence>
<dbReference type="GO" id="GO:0016485">
    <property type="term" value="P:protein processing"/>
    <property type="evidence" value="ECO:0007669"/>
    <property type="project" value="TreeGrafter"/>
</dbReference>
<keyword evidence="9" id="KW-0812">Transmembrane</keyword>
<evidence type="ECO:0000256" key="7">
    <source>
        <dbReference type="ARBA" id="ARBA00023049"/>
    </source>
</evidence>
<dbReference type="InterPro" id="IPR018497">
    <property type="entry name" value="Peptidase_M13_C"/>
</dbReference>
<keyword evidence="5" id="KW-0378">Hydrolase</keyword>
<evidence type="ECO:0000256" key="9">
    <source>
        <dbReference type="SAM" id="Phobius"/>
    </source>
</evidence>
<dbReference type="Pfam" id="PF01431">
    <property type="entry name" value="Peptidase_M13"/>
    <property type="match status" value="1"/>
</dbReference>
<feature type="region of interest" description="Disordered" evidence="8">
    <location>
        <begin position="120"/>
        <end position="141"/>
    </location>
</feature>
<comment type="cofactor">
    <cofactor evidence="1">
        <name>Zn(2+)</name>
        <dbReference type="ChEBI" id="CHEBI:29105"/>
    </cofactor>
</comment>
<dbReference type="SUPFAM" id="SSF55486">
    <property type="entry name" value="Metalloproteases ('zincins'), catalytic domain"/>
    <property type="match status" value="1"/>
</dbReference>
<dbReference type="OrthoDB" id="6475849at2759"/>
<comment type="similarity">
    <text evidence="2">Belongs to the peptidase M13 family.</text>
</comment>
<sequence>MHGNGTAKMPFGGEPPDYMHLRSNESQMQLITMNDTGENTPSGSPCFNTPTRDEPPAVIFIPGKASHLSSCAGTAKWWKSRTHLEKLLIPVCLLLLLLAVVLLAVVLNFDRRREAVKTTAMPTTSASPTELTTTIERSTTTTSTVSPEFNICNTAGCVHAANHLLNSMNTSMDPCQDFFEFACGAWNEAHPIPDDMFAYGTFSYVREQVRQQLRVLLEQEVTSQSHSINMARTAYKTCMNKTQLDELKSRLLFDTLEELGRWPLLQKNWDQSKFDLTDLLMNIRHDYGVDIFFQIYVYADAKNTSRNTLFVDQGILTLGRGSRDYYLNATMFNSHMTAYRKFIQKVAVTLKTDANLTRSDEEIYNDINEVIEFEKKFAKIIVAEDERRNNTRLYNRRNIADLYSLLPKVDWVSFMRRSAPPEMTHLFDNSTEIIIYASLEVSQLVDETDVKLLTNYVIWRVVQSNIRYLDERFDDIKQDFIKVMTGQQQTPPRWKDCAQVPSTVLPLAAGAIYVQAHFNERDKTEALEMIFHLRNSFSELVSNSDWMDEATKNIAIIKAHSMINNIGYPNVTSDLRELDELYRELEILDMDTYYSLMKKAVWWMQNREFRKLTKPFDKHEFDVSPAVVNAFYSPEKNAITFPAGILQPPFFSGSFPKAVNYGAIGAVIGHEITHGFDDQGSQYDKDGNLHNWWSESSMQAFEHRKRCIVEQYGNYTVPKTTYRVNGKLTQGENIADNGGVKEAYRAYQRYVKENGEEPRLPGLQQYSNQQIFFLSYAHFWCGQKKEAAAMQQVLTDEHSPEVFRVMGVLSNMHEFAEVYNCPRGSPINTDNKCIVW</sequence>
<gene>
    <name evidence="12" type="ORF">CAUJ_LOCUS9880</name>
</gene>
<dbReference type="AlphaFoldDB" id="A0A8S1HHS6"/>
<dbReference type="InterPro" id="IPR008753">
    <property type="entry name" value="Peptidase_M13_N"/>
</dbReference>
<dbReference type="GO" id="GO:0005886">
    <property type="term" value="C:plasma membrane"/>
    <property type="evidence" value="ECO:0007669"/>
    <property type="project" value="TreeGrafter"/>
</dbReference>
<dbReference type="Proteomes" id="UP000835052">
    <property type="component" value="Unassembled WGS sequence"/>
</dbReference>
<proteinExistence type="inferred from homology"/>
<name>A0A8S1HHS6_9PELO</name>
<dbReference type="InterPro" id="IPR024079">
    <property type="entry name" value="MetalloPept_cat_dom_sf"/>
</dbReference>
<dbReference type="GO" id="GO:0004222">
    <property type="term" value="F:metalloendopeptidase activity"/>
    <property type="evidence" value="ECO:0007669"/>
    <property type="project" value="InterPro"/>
</dbReference>
<dbReference type="PRINTS" id="PR00786">
    <property type="entry name" value="NEPRILYSIN"/>
</dbReference>
<dbReference type="Gene3D" id="1.10.1380.10">
    <property type="entry name" value="Neutral endopeptidase , domain2"/>
    <property type="match status" value="1"/>
</dbReference>